<evidence type="ECO:0000313" key="1">
    <source>
        <dbReference type="EMBL" id="GBP32965.1"/>
    </source>
</evidence>
<reference evidence="1 2" key="1">
    <citation type="journal article" date="2019" name="Commun. Biol.">
        <title>The bagworm genome reveals a unique fibroin gene that provides high tensile strength.</title>
        <authorList>
            <person name="Kono N."/>
            <person name="Nakamura H."/>
            <person name="Ohtoshi R."/>
            <person name="Tomita M."/>
            <person name="Numata K."/>
            <person name="Arakawa K."/>
        </authorList>
    </citation>
    <scope>NUCLEOTIDE SEQUENCE [LARGE SCALE GENOMIC DNA]</scope>
</reference>
<comment type="caution">
    <text evidence="1">The sequence shown here is derived from an EMBL/GenBank/DDBJ whole genome shotgun (WGS) entry which is preliminary data.</text>
</comment>
<dbReference type="Proteomes" id="UP000299102">
    <property type="component" value="Unassembled WGS sequence"/>
</dbReference>
<proteinExistence type="predicted"/>
<gene>
    <name evidence="1" type="ORF">EVAR_20145_1</name>
</gene>
<dbReference type="EMBL" id="BGZK01000267">
    <property type="protein sequence ID" value="GBP32965.1"/>
    <property type="molecule type" value="Genomic_DNA"/>
</dbReference>
<protein>
    <submittedName>
        <fullName evidence="1">Uncharacterized protein</fullName>
    </submittedName>
</protein>
<dbReference type="OrthoDB" id="10065625at2759"/>
<organism evidence="1 2">
    <name type="scientific">Eumeta variegata</name>
    <name type="common">Bagworm moth</name>
    <name type="synonym">Eumeta japonica</name>
    <dbReference type="NCBI Taxonomy" id="151549"/>
    <lineage>
        <taxon>Eukaryota</taxon>
        <taxon>Metazoa</taxon>
        <taxon>Ecdysozoa</taxon>
        <taxon>Arthropoda</taxon>
        <taxon>Hexapoda</taxon>
        <taxon>Insecta</taxon>
        <taxon>Pterygota</taxon>
        <taxon>Neoptera</taxon>
        <taxon>Endopterygota</taxon>
        <taxon>Lepidoptera</taxon>
        <taxon>Glossata</taxon>
        <taxon>Ditrysia</taxon>
        <taxon>Tineoidea</taxon>
        <taxon>Psychidae</taxon>
        <taxon>Oiketicinae</taxon>
        <taxon>Eumeta</taxon>
    </lineage>
</organism>
<keyword evidence="2" id="KW-1185">Reference proteome</keyword>
<sequence>MSFPGFTTGTIQFLQRTLNHTVACTGDASPSVQRELHTIYGGSTLGYGKVGKLLCRCRRDTLHPRSILAGFQANYLSHNPYATLNDILTLQGHHEDWEDRVMLAYYVFYNSHFALCITFT</sequence>
<evidence type="ECO:0000313" key="2">
    <source>
        <dbReference type="Proteomes" id="UP000299102"/>
    </source>
</evidence>
<name>A0A4C1V405_EUMVA</name>
<dbReference type="AlphaFoldDB" id="A0A4C1V405"/>
<accession>A0A4C1V405</accession>